<feature type="domain" description="Polysaccharide biosynthesis" evidence="2">
    <location>
        <begin position="48"/>
        <end position="141"/>
    </location>
</feature>
<dbReference type="Gene3D" id="1.10.3560.10">
    <property type="entry name" value="yst0336 like domain"/>
    <property type="match status" value="1"/>
</dbReference>
<comment type="caution">
    <text evidence="3">The sequence shown here is derived from an EMBL/GenBank/DDBJ whole genome shotgun (WGS) entry which is preliminary data.</text>
</comment>
<evidence type="ECO:0000259" key="2">
    <source>
        <dbReference type="Pfam" id="PF04669"/>
    </source>
</evidence>
<accession>A0A391NIA8</accession>
<dbReference type="OrthoDB" id="10248897at2759"/>
<feature type="region of interest" description="Disordered" evidence="1">
    <location>
        <begin position="1"/>
        <end position="47"/>
    </location>
</feature>
<organism evidence="3 4">
    <name type="scientific">Kipferlia bialata</name>
    <dbReference type="NCBI Taxonomy" id="797122"/>
    <lineage>
        <taxon>Eukaryota</taxon>
        <taxon>Metamonada</taxon>
        <taxon>Carpediemonas-like organisms</taxon>
        <taxon>Kipferlia</taxon>
    </lineage>
</organism>
<evidence type="ECO:0000256" key="1">
    <source>
        <dbReference type="SAM" id="MobiDB-lite"/>
    </source>
</evidence>
<dbReference type="AlphaFoldDB" id="A0A391NIA8"/>
<evidence type="ECO:0000313" key="4">
    <source>
        <dbReference type="Proteomes" id="UP000265618"/>
    </source>
</evidence>
<proteinExistence type="predicted"/>
<protein>
    <recommendedName>
        <fullName evidence="2">Polysaccharide biosynthesis domain-containing protein</fullName>
    </recommendedName>
</protein>
<gene>
    <name evidence="3" type="ORF">KIPB_000773</name>
</gene>
<name>A0A391NIA8_9EUKA</name>
<evidence type="ECO:0000313" key="3">
    <source>
        <dbReference type="EMBL" id="GCA62034.1"/>
    </source>
</evidence>
<dbReference type="EMBL" id="BDIP01000095">
    <property type="protein sequence ID" value="GCA62034.1"/>
    <property type="molecule type" value="Genomic_DNA"/>
</dbReference>
<sequence>MSKNSKRNARRRKRAAVRHQVNATQPLSTGTFTEGPSPSTAATGAGRQVTPCDDWLYKEFRRVFPTMPVATLTDSDENQPLWRSIGDAMRRKGLSWLDEGAHLLCVDAAKPFMFGNVVFVPWDIYYCLEVAREREGLYDWMH</sequence>
<feature type="compositionally biased region" description="Basic residues" evidence="1">
    <location>
        <begin position="1"/>
        <end position="17"/>
    </location>
</feature>
<feature type="compositionally biased region" description="Polar residues" evidence="1">
    <location>
        <begin position="21"/>
        <end position="42"/>
    </location>
</feature>
<reference evidence="3 4" key="1">
    <citation type="journal article" date="2018" name="PLoS ONE">
        <title>The draft genome of Kipferlia bialata reveals reductive genome evolution in fornicate parasites.</title>
        <authorList>
            <person name="Tanifuji G."/>
            <person name="Takabayashi S."/>
            <person name="Kume K."/>
            <person name="Takagi M."/>
            <person name="Nakayama T."/>
            <person name="Kamikawa R."/>
            <person name="Inagaki Y."/>
            <person name="Hashimoto T."/>
        </authorList>
    </citation>
    <scope>NUCLEOTIDE SEQUENCE [LARGE SCALE GENOMIC DNA]</scope>
    <source>
        <strain evidence="3">NY0173</strain>
    </source>
</reference>
<dbReference type="Pfam" id="PF04669">
    <property type="entry name" value="PBDC1"/>
    <property type="match status" value="1"/>
</dbReference>
<dbReference type="InterPro" id="IPR021148">
    <property type="entry name" value="Polysacc_synth_dom"/>
</dbReference>
<dbReference type="Proteomes" id="UP000265618">
    <property type="component" value="Unassembled WGS sequence"/>
</dbReference>
<keyword evidence="4" id="KW-1185">Reference proteome</keyword>
<dbReference type="InterPro" id="IPR023139">
    <property type="entry name" value="PBDC1-like_dom_sf"/>
</dbReference>